<dbReference type="Pfam" id="PF04733">
    <property type="entry name" value="Coatomer_E"/>
    <property type="match status" value="1"/>
</dbReference>
<dbReference type="GO" id="GO:0030126">
    <property type="term" value="C:COPI vesicle coat"/>
    <property type="evidence" value="ECO:0007669"/>
    <property type="project" value="EnsemblFungi"/>
</dbReference>
<dbReference type="GO" id="GO:0006891">
    <property type="term" value="P:intra-Golgi vesicle-mediated transport"/>
    <property type="evidence" value="ECO:0007669"/>
    <property type="project" value="TreeGrafter"/>
</dbReference>
<evidence type="ECO:0000256" key="1">
    <source>
        <dbReference type="ARBA" id="ARBA00004255"/>
    </source>
</evidence>
<dbReference type="GO" id="GO:0032511">
    <property type="term" value="P:late endosome to vacuole transport via multivesicular body sorting pathway"/>
    <property type="evidence" value="ECO:0007669"/>
    <property type="project" value="EnsemblFungi"/>
</dbReference>
<dbReference type="AlphaFoldDB" id="H2APX4"/>
<evidence type="ECO:0000313" key="13">
    <source>
        <dbReference type="Proteomes" id="UP000005220"/>
    </source>
</evidence>
<comment type="function">
    <text evidence="11">The coatomer is a cytosolic protein complex that binds to dilysine motifs and reversibly associates with Golgi non-clathrin-coated vesicles, which further mediate biosynthetic protein transport from the ER, via the Golgi up to the trans Golgi network. The coatomer complex is required for budding from Golgi membranes, and is essential for the retrograde Golgi-to-ER transport of dilysine-tagged proteins.</text>
</comment>
<evidence type="ECO:0000256" key="3">
    <source>
        <dbReference type="ARBA" id="ARBA00008827"/>
    </source>
</evidence>
<comment type="subcellular location">
    <subcellularLocation>
        <location evidence="2">Cytoplasmic vesicle</location>
        <location evidence="2">COPI-coated vesicle membrane</location>
        <topology evidence="2">Peripheral membrane protein</topology>
        <orientation evidence="2">Cytoplasmic side</orientation>
    </subcellularLocation>
    <subcellularLocation>
        <location evidence="1">Golgi apparatus membrane</location>
        <topology evidence="1">Peripheral membrane protein</topology>
        <orientation evidence="1">Cytoplasmic side</orientation>
    </subcellularLocation>
</comment>
<dbReference type="GO" id="GO:0005198">
    <property type="term" value="F:structural molecule activity"/>
    <property type="evidence" value="ECO:0007669"/>
    <property type="project" value="UniProtKB-UniRule"/>
</dbReference>
<evidence type="ECO:0000256" key="5">
    <source>
        <dbReference type="ARBA" id="ARBA00022490"/>
    </source>
</evidence>
<dbReference type="GO" id="GO:0006890">
    <property type="term" value="P:retrograde vesicle-mediated transport, Golgi to endoplasmic reticulum"/>
    <property type="evidence" value="ECO:0007669"/>
    <property type="project" value="UniProtKB-UniRule"/>
</dbReference>
<dbReference type="OrthoDB" id="310217at2759"/>
<evidence type="ECO:0000256" key="11">
    <source>
        <dbReference type="PIRNR" id="PIRNR016478"/>
    </source>
</evidence>
<dbReference type="GO" id="GO:0000139">
    <property type="term" value="C:Golgi membrane"/>
    <property type="evidence" value="ECO:0007669"/>
    <property type="project" value="UniProtKB-SubCell"/>
</dbReference>
<evidence type="ECO:0000256" key="9">
    <source>
        <dbReference type="ARBA" id="ARBA00023136"/>
    </source>
</evidence>
<evidence type="ECO:0000256" key="10">
    <source>
        <dbReference type="ARBA" id="ARBA00023329"/>
    </source>
</evidence>
<dbReference type="FunCoup" id="H2APX4">
    <property type="interactions" value="276"/>
</dbReference>
<dbReference type="GO" id="GO:0015031">
    <property type="term" value="P:protein transport"/>
    <property type="evidence" value="ECO:0007669"/>
    <property type="project" value="UniProtKB-UniRule"/>
</dbReference>
<sequence>MDYFAIKQNYYSGNYVDALKEIESSHGSDSDETLIFYRSKVQLALQKYTPGTNSTRLAKLFDLYYSFLQSKDISELKAEVNEESTKPYELNILATALAILGKLDDALKYCVKGIDSEEQLGKTELLLCAVEVALLNGKFSIASTIFENYTSLDDFAVSSENELIINLAESYIKFATNKDTTGSNFYYYEELAQTFPTWKTQLGLMNLHLQQGNIVEAQGIVDLLESDYYSVNQKEAADLYKPHFLANKITLSIMQGASNTEDLKNQLADLDPEHSLIKSDKQVNAKFDEIVARYSS</sequence>
<keyword evidence="13" id="KW-1185">Reference proteome</keyword>
<keyword evidence="4 11" id="KW-0813">Transport</keyword>
<dbReference type="PANTHER" id="PTHR10805">
    <property type="entry name" value="COATOMER SUBUNIT EPSILON"/>
    <property type="match status" value="1"/>
</dbReference>
<dbReference type="PIRSF" id="PIRSF016478">
    <property type="entry name" value="Coatomer_esu"/>
    <property type="match status" value="1"/>
</dbReference>
<dbReference type="RefSeq" id="XP_003955559.1">
    <property type="nucleotide sequence ID" value="XM_003955510.1"/>
</dbReference>
<proteinExistence type="inferred from homology"/>
<keyword evidence="10 11" id="KW-0968">Cytoplasmic vesicle</keyword>
<dbReference type="GO" id="GO:0006888">
    <property type="term" value="P:endoplasmic reticulum to Golgi vesicle-mediated transport"/>
    <property type="evidence" value="ECO:0007669"/>
    <property type="project" value="EnsemblFungi"/>
</dbReference>
<keyword evidence="6 11" id="KW-0931">ER-Golgi transport</keyword>
<evidence type="ECO:0000256" key="8">
    <source>
        <dbReference type="ARBA" id="ARBA00023034"/>
    </source>
</evidence>
<dbReference type="eggNOG" id="KOG3081">
    <property type="taxonomic scope" value="Eukaryota"/>
</dbReference>
<evidence type="ECO:0000256" key="2">
    <source>
        <dbReference type="ARBA" id="ARBA00004347"/>
    </source>
</evidence>
<dbReference type="InterPro" id="IPR011990">
    <property type="entry name" value="TPR-like_helical_dom_sf"/>
</dbReference>
<dbReference type="InParanoid" id="H2APX4"/>
<accession>H2APX4</accession>
<evidence type="ECO:0000256" key="6">
    <source>
        <dbReference type="ARBA" id="ARBA00022892"/>
    </source>
</evidence>
<name>H2APX4_KAZAF</name>
<dbReference type="GeneID" id="13882648"/>
<dbReference type="GO" id="GO:1990841">
    <property type="term" value="F:promoter-specific chromatin binding"/>
    <property type="evidence" value="ECO:0007669"/>
    <property type="project" value="EnsemblFungi"/>
</dbReference>
<dbReference type="KEGG" id="kaf:KAFR_0B01250"/>
<keyword evidence="8 11" id="KW-0333">Golgi apparatus</keyword>
<evidence type="ECO:0000256" key="4">
    <source>
        <dbReference type="ARBA" id="ARBA00022448"/>
    </source>
</evidence>
<dbReference type="InterPro" id="IPR006822">
    <property type="entry name" value="Coatomer_esu"/>
</dbReference>
<evidence type="ECO:0000313" key="12">
    <source>
        <dbReference type="EMBL" id="CCF56424.1"/>
    </source>
</evidence>
<dbReference type="STRING" id="1071382.H2APX4"/>
<dbReference type="GO" id="GO:0006901">
    <property type="term" value="P:vesicle coating"/>
    <property type="evidence" value="ECO:0007669"/>
    <property type="project" value="EnsemblFungi"/>
</dbReference>
<comment type="similarity">
    <text evidence="3 11">Belongs to the COPE family.</text>
</comment>
<dbReference type="Proteomes" id="UP000005220">
    <property type="component" value="Chromosome 2"/>
</dbReference>
<evidence type="ECO:0000256" key="7">
    <source>
        <dbReference type="ARBA" id="ARBA00022927"/>
    </source>
</evidence>
<keyword evidence="9 11" id="KW-0472">Membrane</keyword>
<dbReference type="Gene3D" id="1.25.40.10">
    <property type="entry name" value="Tetratricopeptide repeat domain"/>
    <property type="match status" value="1"/>
</dbReference>
<keyword evidence="5 11" id="KW-0963">Cytoplasm</keyword>
<protein>
    <recommendedName>
        <fullName evidence="11">Coatomer subunit epsilon</fullName>
    </recommendedName>
</protein>
<reference evidence="12 13" key="1">
    <citation type="journal article" date="2011" name="Proc. Natl. Acad. Sci. U.S.A.">
        <title>Evolutionary erosion of yeast sex chromosomes by mating-type switching accidents.</title>
        <authorList>
            <person name="Gordon J.L."/>
            <person name="Armisen D."/>
            <person name="Proux-Wera E."/>
            <person name="Oheigeartaigh S.S."/>
            <person name="Byrne K.P."/>
            <person name="Wolfe K.H."/>
        </authorList>
    </citation>
    <scope>NUCLEOTIDE SEQUENCE [LARGE SCALE GENOMIC DNA]</scope>
    <source>
        <strain evidence="13">ATCC 22294 / BCRC 22015 / CBS 2517 / CECT 1963 / NBRC 1671 / NRRL Y-8276</strain>
    </source>
</reference>
<dbReference type="PANTHER" id="PTHR10805:SF0">
    <property type="entry name" value="COATOMER SUBUNIT EPSILON"/>
    <property type="match status" value="1"/>
</dbReference>
<dbReference type="HOGENOM" id="CLU_075638_0_0_1"/>
<dbReference type="EMBL" id="HE650822">
    <property type="protein sequence ID" value="CCF56424.1"/>
    <property type="molecule type" value="Genomic_DNA"/>
</dbReference>
<organism evidence="12 13">
    <name type="scientific">Kazachstania africana (strain ATCC 22294 / BCRC 22015 / CBS 2517 / CECT 1963 / NBRC 1671 / NRRL Y-8276)</name>
    <name type="common">Yeast</name>
    <name type="synonym">Kluyveromyces africanus</name>
    <dbReference type="NCBI Taxonomy" id="1071382"/>
    <lineage>
        <taxon>Eukaryota</taxon>
        <taxon>Fungi</taxon>
        <taxon>Dikarya</taxon>
        <taxon>Ascomycota</taxon>
        <taxon>Saccharomycotina</taxon>
        <taxon>Saccharomycetes</taxon>
        <taxon>Saccharomycetales</taxon>
        <taxon>Saccharomycetaceae</taxon>
        <taxon>Kazachstania</taxon>
    </lineage>
</organism>
<gene>
    <name evidence="12" type="primary">KAFR0B01250</name>
    <name evidence="12" type="ORF">KAFR_0B01250</name>
</gene>
<keyword evidence="7 11" id="KW-0653">Protein transport</keyword>